<keyword evidence="2" id="KW-1185">Reference proteome</keyword>
<reference evidence="1 2" key="1">
    <citation type="journal article" date="2018" name="Plant J.">
        <title>Genome sequences of Chlorella sorokiniana UTEX 1602 and Micractinium conductrix SAG 241.80: implications to maltose excretion by a green alga.</title>
        <authorList>
            <person name="Arriola M.B."/>
            <person name="Velmurugan N."/>
            <person name="Zhang Y."/>
            <person name="Plunkett M.H."/>
            <person name="Hondzo H."/>
            <person name="Barney B.M."/>
        </authorList>
    </citation>
    <scope>NUCLEOTIDE SEQUENCE [LARGE SCALE GENOMIC DNA]</scope>
    <source>
        <strain evidence="2">UTEX 1602</strain>
    </source>
</reference>
<dbReference type="EMBL" id="LHPG02000012">
    <property type="protein sequence ID" value="PRW45069.1"/>
    <property type="molecule type" value="Genomic_DNA"/>
</dbReference>
<protein>
    <submittedName>
        <fullName evidence="1">von Hippel-Lindau disease tumor suppressor beta alpha domain</fullName>
    </submittedName>
</protein>
<accession>A0A2P6TLB0</accession>
<proteinExistence type="predicted"/>
<comment type="caution">
    <text evidence="1">The sequence shown here is derived from an EMBL/GenBank/DDBJ whole genome shotgun (WGS) entry which is preliminary data.</text>
</comment>
<dbReference type="Proteomes" id="UP000239899">
    <property type="component" value="Unassembled WGS sequence"/>
</dbReference>
<dbReference type="OrthoDB" id="519396at2759"/>
<organism evidence="1 2">
    <name type="scientific">Chlorella sorokiniana</name>
    <name type="common">Freshwater green alga</name>
    <dbReference type="NCBI Taxonomy" id="3076"/>
    <lineage>
        <taxon>Eukaryota</taxon>
        <taxon>Viridiplantae</taxon>
        <taxon>Chlorophyta</taxon>
        <taxon>core chlorophytes</taxon>
        <taxon>Trebouxiophyceae</taxon>
        <taxon>Chlorellales</taxon>
        <taxon>Chlorellaceae</taxon>
        <taxon>Chlorella clade</taxon>
        <taxon>Chlorella</taxon>
    </lineage>
</organism>
<gene>
    <name evidence="1" type="ORF">C2E21_6274</name>
</gene>
<evidence type="ECO:0000313" key="2">
    <source>
        <dbReference type="Proteomes" id="UP000239899"/>
    </source>
</evidence>
<sequence>MHLKNLDIVFGWDRPDVAKEVTSFQRGVPLPVAQPQLDGPNRLLAMLIKSEQWSPADHQHYPPAFRAAVRTLLLAHHRSGSAAAARHPTSGTKAARRATVETELCPLSQLEPECLMAVVRHLAALPLAPWLFMQPWGEVTQPNRKLIYAELRALMKQVYNATIEEWQNDLAAPLRQGLPAADLTLPYYSAYNDIRMQLCSDNNITSAEALTAVLNAGGKQTQAALTAVAFLGCPDGMYETMNQAWKLAIAPEFLAAVQAAGEVVGMAGCISLAAAESGQEMLNLVCTLGAAGAPLLVKALAAGGDEARLAVAVMFADECPGLPDTQPLVDATDVLIYTREFSDPQPALA</sequence>
<dbReference type="AlphaFoldDB" id="A0A2P6TLB0"/>
<evidence type="ECO:0000313" key="1">
    <source>
        <dbReference type="EMBL" id="PRW45069.1"/>
    </source>
</evidence>
<name>A0A2P6TLB0_CHLSO</name>